<dbReference type="EMBL" id="JARJCW010000191">
    <property type="protein sequence ID" value="KAJ7187595.1"/>
    <property type="molecule type" value="Genomic_DNA"/>
</dbReference>
<comment type="caution">
    <text evidence="1">The sequence shown here is derived from an EMBL/GenBank/DDBJ whole genome shotgun (WGS) entry which is preliminary data.</text>
</comment>
<proteinExistence type="predicted"/>
<accession>A0AAD6UKK5</accession>
<gene>
    <name evidence="1" type="ORF">GGX14DRAFT_409065</name>
</gene>
<organism evidence="1 2">
    <name type="scientific">Mycena pura</name>
    <dbReference type="NCBI Taxonomy" id="153505"/>
    <lineage>
        <taxon>Eukaryota</taxon>
        <taxon>Fungi</taxon>
        <taxon>Dikarya</taxon>
        <taxon>Basidiomycota</taxon>
        <taxon>Agaricomycotina</taxon>
        <taxon>Agaricomycetes</taxon>
        <taxon>Agaricomycetidae</taxon>
        <taxon>Agaricales</taxon>
        <taxon>Marasmiineae</taxon>
        <taxon>Mycenaceae</taxon>
        <taxon>Mycena</taxon>
    </lineage>
</organism>
<dbReference type="AlphaFoldDB" id="A0AAD6UKK5"/>
<keyword evidence="2" id="KW-1185">Reference proteome</keyword>
<protein>
    <submittedName>
        <fullName evidence="1">Uncharacterized protein</fullName>
    </submittedName>
</protein>
<evidence type="ECO:0000313" key="1">
    <source>
        <dbReference type="EMBL" id="KAJ7187595.1"/>
    </source>
</evidence>
<name>A0AAD6UKK5_9AGAR</name>
<sequence length="147" mass="16675">MSQTIFPAALWVFYSGVRTASAPSRGLSANESLKNGSGEMVSIACRDGIREALLMWPRHVLRDGLARRPYRGERKFVFAAANLPFWDTHTIPVRFWIFGARTLRKNWIFEGKIGSFGRTTLWWSFTGPAASDVPEKYSEVFETPPVF</sequence>
<reference evidence="1" key="1">
    <citation type="submission" date="2023-03" db="EMBL/GenBank/DDBJ databases">
        <title>Massive genome expansion in bonnet fungi (Mycena s.s.) driven by repeated elements and novel gene families across ecological guilds.</title>
        <authorList>
            <consortium name="Lawrence Berkeley National Laboratory"/>
            <person name="Harder C.B."/>
            <person name="Miyauchi S."/>
            <person name="Viragh M."/>
            <person name="Kuo A."/>
            <person name="Thoen E."/>
            <person name="Andreopoulos B."/>
            <person name="Lu D."/>
            <person name="Skrede I."/>
            <person name="Drula E."/>
            <person name="Henrissat B."/>
            <person name="Morin E."/>
            <person name="Kohler A."/>
            <person name="Barry K."/>
            <person name="LaButti K."/>
            <person name="Morin E."/>
            <person name="Salamov A."/>
            <person name="Lipzen A."/>
            <person name="Mereny Z."/>
            <person name="Hegedus B."/>
            <person name="Baldrian P."/>
            <person name="Stursova M."/>
            <person name="Weitz H."/>
            <person name="Taylor A."/>
            <person name="Grigoriev I.V."/>
            <person name="Nagy L.G."/>
            <person name="Martin F."/>
            <person name="Kauserud H."/>
        </authorList>
    </citation>
    <scope>NUCLEOTIDE SEQUENCE</scope>
    <source>
        <strain evidence="1">9144</strain>
    </source>
</reference>
<dbReference type="Proteomes" id="UP001219525">
    <property type="component" value="Unassembled WGS sequence"/>
</dbReference>
<evidence type="ECO:0000313" key="2">
    <source>
        <dbReference type="Proteomes" id="UP001219525"/>
    </source>
</evidence>